<dbReference type="InterPro" id="IPR001482">
    <property type="entry name" value="T2SS/T4SS_dom"/>
</dbReference>
<dbReference type="Gene3D" id="3.30.450.90">
    <property type="match status" value="1"/>
</dbReference>
<comment type="similarity">
    <text evidence="1">Belongs to the GSP E family.</text>
</comment>
<dbReference type="GO" id="GO:0016887">
    <property type="term" value="F:ATP hydrolysis activity"/>
    <property type="evidence" value="ECO:0007669"/>
    <property type="project" value="TreeGrafter"/>
</dbReference>
<dbReference type="PANTHER" id="PTHR30258:SF1">
    <property type="entry name" value="PROTEIN TRANSPORT PROTEIN HOFB HOMOLOG"/>
    <property type="match status" value="1"/>
</dbReference>
<dbReference type="Gene3D" id="3.40.50.300">
    <property type="entry name" value="P-loop containing nucleotide triphosphate hydrolases"/>
    <property type="match status" value="1"/>
</dbReference>
<proteinExistence type="inferred from homology"/>
<evidence type="ECO:0000259" key="4">
    <source>
        <dbReference type="Pfam" id="PF00437"/>
    </source>
</evidence>
<dbReference type="STRING" id="755172.HMPREF1863_01498"/>
<evidence type="ECO:0000256" key="3">
    <source>
        <dbReference type="ARBA" id="ARBA00022840"/>
    </source>
</evidence>
<evidence type="ECO:0000256" key="2">
    <source>
        <dbReference type="ARBA" id="ARBA00022741"/>
    </source>
</evidence>
<dbReference type="GO" id="GO:0005524">
    <property type="term" value="F:ATP binding"/>
    <property type="evidence" value="ECO:0007669"/>
    <property type="project" value="UniProtKB-KW"/>
</dbReference>
<name>A0A134AB96_9FIRM</name>
<accession>A0A134AB96</accession>
<dbReference type="RefSeq" id="WP_068369061.1">
    <property type="nucleotide sequence ID" value="NZ_KQ960182.1"/>
</dbReference>
<dbReference type="GO" id="GO:0005886">
    <property type="term" value="C:plasma membrane"/>
    <property type="evidence" value="ECO:0007669"/>
    <property type="project" value="TreeGrafter"/>
</dbReference>
<dbReference type="SUPFAM" id="SSF52540">
    <property type="entry name" value="P-loop containing nucleoside triphosphate hydrolases"/>
    <property type="match status" value="1"/>
</dbReference>
<keyword evidence="6" id="KW-1185">Reference proteome</keyword>
<organism evidence="5 6">
    <name type="scientific">Aedoeadaptatus coxii</name>
    <dbReference type="NCBI Taxonomy" id="755172"/>
    <lineage>
        <taxon>Bacteria</taxon>
        <taxon>Bacillati</taxon>
        <taxon>Bacillota</taxon>
        <taxon>Tissierellia</taxon>
        <taxon>Tissierellales</taxon>
        <taxon>Peptoniphilaceae</taxon>
        <taxon>Aedoeadaptatus</taxon>
    </lineage>
</organism>
<protein>
    <submittedName>
        <fullName evidence="5">Putative general secretory pathway protein E</fullName>
    </submittedName>
</protein>
<evidence type="ECO:0000256" key="1">
    <source>
        <dbReference type="ARBA" id="ARBA00006611"/>
    </source>
</evidence>
<dbReference type="PANTHER" id="PTHR30258">
    <property type="entry name" value="TYPE II SECRETION SYSTEM PROTEIN GSPE-RELATED"/>
    <property type="match status" value="1"/>
</dbReference>
<evidence type="ECO:0000313" key="5">
    <source>
        <dbReference type="EMBL" id="KXB64992.1"/>
    </source>
</evidence>
<dbReference type="Proteomes" id="UP000070442">
    <property type="component" value="Unassembled WGS sequence"/>
</dbReference>
<keyword evidence="2" id="KW-0547">Nucleotide-binding</keyword>
<evidence type="ECO:0000313" key="6">
    <source>
        <dbReference type="Proteomes" id="UP000070442"/>
    </source>
</evidence>
<feature type="domain" description="Bacterial type II secretion system protein E" evidence="4">
    <location>
        <begin position="74"/>
        <end position="440"/>
    </location>
</feature>
<dbReference type="InterPro" id="IPR027417">
    <property type="entry name" value="P-loop_NTPase"/>
</dbReference>
<keyword evidence="3" id="KW-0067">ATP-binding</keyword>
<dbReference type="PATRIC" id="fig|755172.3.peg.1460"/>
<gene>
    <name evidence="5" type="ORF">HMPREF1863_01498</name>
</gene>
<reference evidence="6" key="1">
    <citation type="submission" date="2016-01" db="EMBL/GenBank/DDBJ databases">
        <authorList>
            <person name="Mitreva M."/>
            <person name="Pepin K.H."/>
            <person name="Mihindukulasuriya K.A."/>
            <person name="Fulton R."/>
            <person name="Fronick C."/>
            <person name="O'Laughlin M."/>
            <person name="Miner T."/>
            <person name="Herter B."/>
            <person name="Rosa B.A."/>
            <person name="Cordes M."/>
            <person name="Tomlinson C."/>
            <person name="Wollam A."/>
            <person name="Palsikar V.B."/>
            <person name="Mardis E.R."/>
            <person name="Wilson R.K."/>
        </authorList>
    </citation>
    <scope>NUCLEOTIDE SEQUENCE [LARGE SCALE GENOMIC DNA]</scope>
    <source>
        <strain evidence="6">DNF00729</strain>
    </source>
</reference>
<dbReference type="CDD" id="cd01129">
    <property type="entry name" value="PulE-GspE-like"/>
    <property type="match status" value="1"/>
</dbReference>
<comment type="caution">
    <text evidence="5">The sequence shown here is derived from an EMBL/GenBank/DDBJ whole genome shotgun (WGS) entry which is preliminary data.</text>
</comment>
<dbReference type="Pfam" id="PF00437">
    <property type="entry name" value="T2SSE"/>
    <property type="match status" value="1"/>
</dbReference>
<dbReference type="AlphaFoldDB" id="A0A134AB96"/>
<dbReference type="EMBL" id="LSDG01000045">
    <property type="protein sequence ID" value="KXB64992.1"/>
    <property type="molecule type" value="Genomic_DNA"/>
</dbReference>
<sequence length="445" mass="49789">MKRNDGIGLASKFGIEFLGEKNNLAYFRGDAISAEIRDDLKDALGRDVVILKSSEVNPLELKTNRSKSSLGAVALSEQILRDGILKCCSDVHIEPADGHWRVRMRRNGTLFLYGEYDDDKYSELVTRIKIMSEMDIGERRRPQDGRFTETVEGKQVDVRVSAIPVKGREKLVLRLLDREGLDYTPQGIGLRGEQLEDVLKLLRQPQGLVLICGPTGSGKTSTLYTFLQLLNKVERNILTIEDPVEYAIDGINQMQVNQKANITFTTGLESMLRQDPEVMMVGEIRSKETAEIALRSSITGHLIFSTLHTTDSPSAMIRLMDMGVEPYMLSAGVIGVISQRLVRTLCPKCKRQVETHDDYFDIHGDTFEPVGCPHCDSGYIGREAVFELLILSETVRSLIKPGVTLDALRSEAMKEGMVSLRESLRKKIIDGTTGMEEAYRTIMTL</sequence>